<reference evidence="3" key="1">
    <citation type="submission" date="2017-02" db="EMBL/GenBank/DDBJ databases">
        <authorList>
            <person name="Varghese N."/>
            <person name="Submissions S."/>
        </authorList>
    </citation>
    <scope>NUCLEOTIDE SEQUENCE [LARGE SCALE GENOMIC DNA]</scope>
    <source>
        <strain evidence="3">DSM 19608</strain>
    </source>
</reference>
<dbReference type="STRING" id="1123491.SAMN02745782_01797"/>
<keyword evidence="3" id="KW-1185">Reference proteome</keyword>
<gene>
    <name evidence="2" type="ORF">SAMN02745782_01797</name>
</gene>
<keyword evidence="1" id="KW-0732">Signal</keyword>
<dbReference type="InterPro" id="IPR035288">
    <property type="entry name" value="ToxS"/>
</dbReference>
<proteinExistence type="predicted"/>
<evidence type="ECO:0000256" key="1">
    <source>
        <dbReference type="SAM" id="SignalP"/>
    </source>
</evidence>
<dbReference type="GO" id="GO:0016020">
    <property type="term" value="C:membrane"/>
    <property type="evidence" value="ECO:0007669"/>
    <property type="project" value="InterPro"/>
</dbReference>
<dbReference type="AlphaFoldDB" id="A0A1T4PMR8"/>
<organism evidence="2 3">
    <name type="scientific">Vibrio cincinnatiensis DSM 19608</name>
    <dbReference type="NCBI Taxonomy" id="1123491"/>
    <lineage>
        <taxon>Bacteria</taxon>
        <taxon>Pseudomonadati</taxon>
        <taxon>Pseudomonadota</taxon>
        <taxon>Gammaproteobacteria</taxon>
        <taxon>Vibrionales</taxon>
        <taxon>Vibrionaceae</taxon>
        <taxon>Vibrio</taxon>
    </lineage>
</organism>
<dbReference type="Pfam" id="PF17323">
    <property type="entry name" value="ToxS"/>
    <property type="match status" value="1"/>
</dbReference>
<keyword evidence="2" id="KW-0812">Transmembrane</keyword>
<evidence type="ECO:0000313" key="2">
    <source>
        <dbReference type="EMBL" id="SJZ92843.1"/>
    </source>
</evidence>
<dbReference type="EMBL" id="FUXB01000008">
    <property type="protein sequence ID" value="SJZ92843.1"/>
    <property type="molecule type" value="Genomic_DNA"/>
</dbReference>
<feature type="signal peptide" evidence="1">
    <location>
        <begin position="1"/>
        <end position="21"/>
    </location>
</feature>
<evidence type="ECO:0000313" key="3">
    <source>
        <dbReference type="Proteomes" id="UP000190834"/>
    </source>
</evidence>
<keyword evidence="2" id="KW-0472">Membrane</keyword>
<sequence length="174" mass="19521">MMMKKIAALLLILSASGSLWLYQQSDIKLENILCSREWQSKMVTLIERQLPNNAVGPLHRVDVISNVKYLPNGSYLRVSLVKLYSTEQTVAENIINISESGEWSISGNYLLISPIEFKDASSAYSKDFTPEQLQLITQLFKVDAQQSRRIDVVNDKTLLLTSLNHGSTVLFGNG</sequence>
<protein>
    <submittedName>
        <fullName evidence="2">Transmembrane regulatory protein ToxS</fullName>
    </submittedName>
</protein>
<dbReference type="Proteomes" id="UP000190834">
    <property type="component" value="Unassembled WGS sequence"/>
</dbReference>
<feature type="chain" id="PRO_5012459327" evidence="1">
    <location>
        <begin position="22"/>
        <end position="174"/>
    </location>
</feature>
<name>A0A1T4PMR8_VIBCI</name>
<accession>A0A1T4PMR8</accession>